<dbReference type="EnsemblPlants" id="AVESA.00010b.r2.1DG0150910.1">
    <property type="protein sequence ID" value="AVESA.00010b.r2.1DG0150910.1.CDS"/>
    <property type="gene ID" value="AVESA.00010b.r2.1DG0150910"/>
</dbReference>
<keyword evidence="2" id="KW-1185">Reference proteome</keyword>
<evidence type="ECO:0000313" key="2">
    <source>
        <dbReference type="Proteomes" id="UP001732700"/>
    </source>
</evidence>
<evidence type="ECO:0000313" key="1">
    <source>
        <dbReference type="EnsemblPlants" id="AVESA.00010b.r2.1DG0150910.1.CDS"/>
    </source>
</evidence>
<organism evidence="1 2">
    <name type="scientific">Avena sativa</name>
    <name type="common">Oat</name>
    <dbReference type="NCBI Taxonomy" id="4498"/>
    <lineage>
        <taxon>Eukaryota</taxon>
        <taxon>Viridiplantae</taxon>
        <taxon>Streptophyta</taxon>
        <taxon>Embryophyta</taxon>
        <taxon>Tracheophyta</taxon>
        <taxon>Spermatophyta</taxon>
        <taxon>Magnoliopsida</taxon>
        <taxon>Liliopsida</taxon>
        <taxon>Poales</taxon>
        <taxon>Poaceae</taxon>
        <taxon>BOP clade</taxon>
        <taxon>Pooideae</taxon>
        <taxon>Poodae</taxon>
        <taxon>Poeae</taxon>
        <taxon>Poeae Chloroplast Group 1 (Aveneae type)</taxon>
        <taxon>Aveninae</taxon>
        <taxon>Avena</taxon>
    </lineage>
</organism>
<reference evidence="1" key="2">
    <citation type="submission" date="2025-09" db="UniProtKB">
        <authorList>
            <consortium name="EnsemblPlants"/>
        </authorList>
    </citation>
    <scope>IDENTIFICATION</scope>
</reference>
<sequence>MAALLPHGAPARRLAGSMIQRAQAEERRRLGLGPTRLMHTEEKVGNQNLFDASGGIACEIQRRKDELYDLIIRRDKDAMTRSWRDAWLLMHLSEVVTPRPSDCEWLNLKSSRVLIRGFKKVGFFSLSFLAMNYYNSTDRQVAPAMNVDGRRA</sequence>
<proteinExistence type="predicted"/>
<name>A0ACD5TZL6_AVESA</name>
<protein>
    <submittedName>
        <fullName evidence="1">Uncharacterized protein</fullName>
    </submittedName>
</protein>
<reference evidence="1" key="1">
    <citation type="submission" date="2021-05" db="EMBL/GenBank/DDBJ databases">
        <authorList>
            <person name="Scholz U."/>
            <person name="Mascher M."/>
            <person name="Fiebig A."/>
        </authorList>
    </citation>
    <scope>NUCLEOTIDE SEQUENCE [LARGE SCALE GENOMIC DNA]</scope>
</reference>
<dbReference type="Proteomes" id="UP001732700">
    <property type="component" value="Chromosome 1D"/>
</dbReference>
<accession>A0ACD5TZL6</accession>